<accession>A0A3G5AD69</accession>
<sequence>MKKKLKLDYIWRVLGYRDVIVGWNVFCRQFFTESDGMVE</sequence>
<proteinExistence type="predicted"/>
<organism evidence="1">
    <name type="scientific">Hyperionvirus sp</name>
    <dbReference type="NCBI Taxonomy" id="2487770"/>
    <lineage>
        <taxon>Viruses</taxon>
        <taxon>Varidnaviria</taxon>
        <taxon>Bamfordvirae</taxon>
        <taxon>Nucleocytoviricota</taxon>
        <taxon>Megaviricetes</taxon>
        <taxon>Imitervirales</taxon>
        <taxon>Mimiviridae</taxon>
        <taxon>Klosneuvirinae</taxon>
    </lineage>
</organism>
<name>A0A3G5AD69_9VIRU</name>
<protein>
    <submittedName>
        <fullName evidence="1">Uncharacterized protein</fullName>
    </submittedName>
</protein>
<dbReference type="EMBL" id="MK072394">
    <property type="protein sequence ID" value="AYV83843.1"/>
    <property type="molecule type" value="Genomic_DNA"/>
</dbReference>
<reference evidence="1" key="1">
    <citation type="submission" date="2018-10" db="EMBL/GenBank/DDBJ databases">
        <title>Hidden diversity of soil giant viruses.</title>
        <authorList>
            <person name="Schulz F."/>
            <person name="Alteio L."/>
            <person name="Goudeau D."/>
            <person name="Ryan E.M."/>
            <person name="Malmstrom R.R."/>
            <person name="Blanchard J."/>
            <person name="Woyke T."/>
        </authorList>
    </citation>
    <scope>NUCLEOTIDE SEQUENCE</scope>
    <source>
        <strain evidence="1">HYV1</strain>
    </source>
</reference>
<gene>
    <name evidence="1" type="ORF">Hyperionvirus12_40</name>
</gene>
<evidence type="ECO:0000313" key="1">
    <source>
        <dbReference type="EMBL" id="AYV83843.1"/>
    </source>
</evidence>